<dbReference type="InterPro" id="IPR006439">
    <property type="entry name" value="HAD-SF_hydro_IA"/>
</dbReference>
<keyword evidence="2" id="KW-0378">Hydrolase</keyword>
<organism evidence="3 4">
    <name type="scientific">Pendulispora brunnea</name>
    <dbReference type="NCBI Taxonomy" id="2905690"/>
    <lineage>
        <taxon>Bacteria</taxon>
        <taxon>Pseudomonadati</taxon>
        <taxon>Myxococcota</taxon>
        <taxon>Myxococcia</taxon>
        <taxon>Myxococcales</taxon>
        <taxon>Sorangiineae</taxon>
        <taxon>Pendulisporaceae</taxon>
        <taxon>Pendulispora</taxon>
    </lineage>
</organism>
<dbReference type="SUPFAM" id="SSF56784">
    <property type="entry name" value="HAD-like"/>
    <property type="match status" value="1"/>
</dbReference>
<dbReference type="SFLD" id="SFLDG01129">
    <property type="entry name" value="C1.5:_HAD__Beta-PGM__Phosphata"/>
    <property type="match status" value="1"/>
</dbReference>
<dbReference type="InterPro" id="IPR006328">
    <property type="entry name" value="2-HAD"/>
</dbReference>
<dbReference type="EMBL" id="CP089982">
    <property type="protein sequence ID" value="WXA95802.1"/>
    <property type="molecule type" value="Genomic_DNA"/>
</dbReference>
<keyword evidence="4" id="KW-1185">Reference proteome</keyword>
<accession>A0ABZ2KAV2</accession>
<evidence type="ECO:0000256" key="1">
    <source>
        <dbReference type="ARBA" id="ARBA00008106"/>
    </source>
</evidence>
<evidence type="ECO:0000256" key="2">
    <source>
        <dbReference type="ARBA" id="ARBA00022801"/>
    </source>
</evidence>
<dbReference type="Pfam" id="PF00702">
    <property type="entry name" value="Hydrolase"/>
    <property type="match status" value="1"/>
</dbReference>
<dbReference type="Gene3D" id="3.40.50.1000">
    <property type="entry name" value="HAD superfamily/HAD-like"/>
    <property type="match status" value="1"/>
</dbReference>
<dbReference type="InterPro" id="IPR023214">
    <property type="entry name" value="HAD_sf"/>
</dbReference>
<dbReference type="PANTHER" id="PTHR43316:SF3">
    <property type="entry name" value="HALOACID DEHALOGENASE, TYPE II (AFU_ORTHOLOGUE AFUA_2G07750)-RELATED"/>
    <property type="match status" value="1"/>
</dbReference>
<gene>
    <name evidence="3" type="ORF">LZC95_02975</name>
</gene>
<comment type="similarity">
    <text evidence="1">Belongs to the HAD-like hydrolase superfamily. S-2-haloalkanoic acid dehalogenase family.</text>
</comment>
<dbReference type="InterPro" id="IPR023198">
    <property type="entry name" value="PGP-like_dom2"/>
</dbReference>
<dbReference type="RefSeq" id="WP_394846412.1">
    <property type="nucleotide sequence ID" value="NZ_CP089982.1"/>
</dbReference>
<sequence length="237" mass="26051">MMATIKALLFDVFGTLVDWYGSIQERAESIAAREGVVLDGGRLALLWRQRYAPSMATVTSGKRPWCDLDQLHRESLDEVLAELAVDLSRPAREELVAGWHELRPWPDVVASLPRLRARRITAALSNGHVRLLVDLKRHAGLDFDTILSAELARSYKPEAIVYQTAARLLGLEPDQVMLVACHAWDLTGAAKAGLRTAHVTRPAEWGPGSAAPPVSAEMNARDLADLADQFDALDRTA</sequence>
<proteinExistence type="inferred from homology"/>
<dbReference type="SFLD" id="SFLDS00003">
    <property type="entry name" value="Haloacid_Dehalogenase"/>
    <property type="match status" value="1"/>
</dbReference>
<dbReference type="CDD" id="cd02588">
    <property type="entry name" value="HAD_L2-DEX"/>
    <property type="match status" value="1"/>
</dbReference>
<dbReference type="InterPro" id="IPR036412">
    <property type="entry name" value="HAD-like_sf"/>
</dbReference>
<dbReference type="PANTHER" id="PTHR43316">
    <property type="entry name" value="HYDROLASE, HALOACID DELAHOGENASE-RELATED"/>
    <property type="match status" value="1"/>
</dbReference>
<evidence type="ECO:0000313" key="4">
    <source>
        <dbReference type="Proteomes" id="UP001379533"/>
    </source>
</evidence>
<dbReference type="Gene3D" id="1.10.150.240">
    <property type="entry name" value="Putative phosphatase, domain 2"/>
    <property type="match status" value="1"/>
</dbReference>
<reference evidence="3 4" key="1">
    <citation type="submission" date="2021-12" db="EMBL/GenBank/DDBJ databases">
        <title>Discovery of the Pendulisporaceae a myxobacterial family with distinct sporulation behavior and unique specialized metabolism.</title>
        <authorList>
            <person name="Garcia R."/>
            <person name="Popoff A."/>
            <person name="Bader C.D."/>
            <person name="Loehr J."/>
            <person name="Walesch S."/>
            <person name="Walt C."/>
            <person name="Boldt J."/>
            <person name="Bunk B."/>
            <person name="Haeckl F.J.F.P.J."/>
            <person name="Gunesch A.P."/>
            <person name="Birkelbach J."/>
            <person name="Nuebel U."/>
            <person name="Pietschmann T."/>
            <person name="Bach T."/>
            <person name="Mueller R."/>
        </authorList>
    </citation>
    <scope>NUCLEOTIDE SEQUENCE [LARGE SCALE GENOMIC DNA]</scope>
    <source>
        <strain evidence="3 4">MSr12523</strain>
    </source>
</reference>
<dbReference type="NCBIfam" id="TIGR01428">
    <property type="entry name" value="HAD_type_II"/>
    <property type="match status" value="1"/>
</dbReference>
<dbReference type="PRINTS" id="PR00413">
    <property type="entry name" value="HADHALOGNASE"/>
</dbReference>
<dbReference type="InterPro" id="IPR051540">
    <property type="entry name" value="S-2-haloacid_dehalogenase"/>
</dbReference>
<name>A0ABZ2KAV2_9BACT</name>
<evidence type="ECO:0000313" key="3">
    <source>
        <dbReference type="EMBL" id="WXA95802.1"/>
    </source>
</evidence>
<protein>
    <submittedName>
        <fullName evidence="3">Haloacid dehalogenase type II</fullName>
    </submittedName>
</protein>
<dbReference type="NCBIfam" id="TIGR01493">
    <property type="entry name" value="HAD-SF-IA-v2"/>
    <property type="match status" value="1"/>
</dbReference>
<dbReference type="Proteomes" id="UP001379533">
    <property type="component" value="Chromosome"/>
</dbReference>